<feature type="compositionally biased region" description="Basic and acidic residues" evidence="4">
    <location>
        <begin position="103"/>
        <end position="113"/>
    </location>
</feature>
<feature type="region of interest" description="Disordered" evidence="4">
    <location>
        <begin position="75"/>
        <end position="143"/>
    </location>
</feature>
<evidence type="ECO:0000256" key="4">
    <source>
        <dbReference type="SAM" id="MobiDB-lite"/>
    </source>
</evidence>
<dbReference type="GO" id="GO:0005634">
    <property type="term" value="C:nucleus"/>
    <property type="evidence" value="ECO:0007669"/>
    <property type="project" value="UniProtKB-SubCell"/>
</dbReference>
<evidence type="ECO:0000313" key="6">
    <source>
        <dbReference type="Proteomes" id="UP001415857"/>
    </source>
</evidence>
<feature type="compositionally biased region" description="Basic and acidic residues" evidence="4">
    <location>
        <begin position="75"/>
        <end position="94"/>
    </location>
</feature>
<gene>
    <name evidence="5" type="ORF">L1049_019863</name>
</gene>
<comment type="caution">
    <text evidence="5">The sequence shown here is derived from an EMBL/GenBank/DDBJ whole genome shotgun (WGS) entry which is preliminary data.</text>
</comment>
<accession>A0AAP0S7C2</accession>
<sequence>MNVRVRFVCDFGVIWGNQGYGCGFDLRDFGGYGGGNWRWQVELGSTVKVQFTSPDLAQWSTLKIRRTREVRDRLIGETDRSKEKEKKKAEEKKAVAVWNPSFKPEDFMEDGHFKSNPAGPSKSEGDKKEEEERGNGLDLNLSL</sequence>
<dbReference type="EMBL" id="JBBPBK010000001">
    <property type="protein sequence ID" value="KAK9291912.1"/>
    <property type="molecule type" value="Genomic_DNA"/>
</dbReference>
<dbReference type="Proteomes" id="UP001415857">
    <property type="component" value="Unassembled WGS sequence"/>
</dbReference>
<protein>
    <submittedName>
        <fullName evidence="5">Uncharacterized protein</fullName>
    </submittedName>
</protein>
<comment type="subcellular location">
    <subcellularLocation>
        <location evidence="1">Nucleus</location>
    </subcellularLocation>
</comment>
<name>A0AAP0S7C2_LIQFO</name>
<dbReference type="PANTHER" id="PTHR33669:SF14">
    <property type="entry name" value="NRR REPRESSOR HOMOLOG 3"/>
    <property type="match status" value="1"/>
</dbReference>
<keyword evidence="6" id="KW-1185">Reference proteome</keyword>
<comment type="similarity">
    <text evidence="2">Belongs to the NPR1-interactor family.</text>
</comment>
<organism evidence="5 6">
    <name type="scientific">Liquidambar formosana</name>
    <name type="common">Formosan gum</name>
    <dbReference type="NCBI Taxonomy" id="63359"/>
    <lineage>
        <taxon>Eukaryota</taxon>
        <taxon>Viridiplantae</taxon>
        <taxon>Streptophyta</taxon>
        <taxon>Embryophyta</taxon>
        <taxon>Tracheophyta</taxon>
        <taxon>Spermatophyta</taxon>
        <taxon>Magnoliopsida</taxon>
        <taxon>eudicotyledons</taxon>
        <taxon>Gunneridae</taxon>
        <taxon>Pentapetalae</taxon>
        <taxon>Saxifragales</taxon>
        <taxon>Altingiaceae</taxon>
        <taxon>Liquidambar</taxon>
    </lineage>
</organism>
<proteinExistence type="inferred from homology"/>
<dbReference type="Pfam" id="PF15699">
    <property type="entry name" value="NPR1_interact"/>
    <property type="match status" value="1"/>
</dbReference>
<evidence type="ECO:0000256" key="2">
    <source>
        <dbReference type="ARBA" id="ARBA00009937"/>
    </source>
</evidence>
<evidence type="ECO:0000313" key="5">
    <source>
        <dbReference type="EMBL" id="KAK9291912.1"/>
    </source>
</evidence>
<evidence type="ECO:0000256" key="1">
    <source>
        <dbReference type="ARBA" id="ARBA00004123"/>
    </source>
</evidence>
<dbReference type="PANTHER" id="PTHR33669">
    <property type="entry name" value="PROTEIN NEGATIVE REGULATOR OF RESISTANCE"/>
    <property type="match status" value="1"/>
</dbReference>
<keyword evidence="3" id="KW-0539">Nucleus</keyword>
<evidence type="ECO:0000256" key="3">
    <source>
        <dbReference type="ARBA" id="ARBA00023242"/>
    </source>
</evidence>
<dbReference type="AlphaFoldDB" id="A0AAP0S7C2"/>
<feature type="compositionally biased region" description="Basic and acidic residues" evidence="4">
    <location>
        <begin position="123"/>
        <end position="135"/>
    </location>
</feature>
<reference evidence="5 6" key="1">
    <citation type="journal article" date="2024" name="Plant J.">
        <title>Genome sequences and population genomics reveal climatic adaptation and genomic divergence between two closely related sweetgum species.</title>
        <authorList>
            <person name="Xu W.Q."/>
            <person name="Ren C.Q."/>
            <person name="Zhang X.Y."/>
            <person name="Comes H.P."/>
            <person name="Liu X.H."/>
            <person name="Li Y.G."/>
            <person name="Kettle C.J."/>
            <person name="Jalonen R."/>
            <person name="Gaisberger H."/>
            <person name="Ma Y.Z."/>
            <person name="Qiu Y.X."/>
        </authorList>
    </citation>
    <scope>NUCLEOTIDE SEQUENCE [LARGE SCALE GENOMIC DNA]</scope>
    <source>
        <strain evidence="5">Hangzhou</strain>
    </source>
</reference>
<dbReference type="InterPro" id="IPR031425">
    <property type="entry name" value="NPR1/NH1-interacting"/>
</dbReference>
<dbReference type="GO" id="GO:0010112">
    <property type="term" value="P:regulation of systemic acquired resistance"/>
    <property type="evidence" value="ECO:0007669"/>
    <property type="project" value="InterPro"/>
</dbReference>